<keyword evidence="2" id="KW-1185">Reference proteome</keyword>
<name>A0A6L6QLS4_9BURK</name>
<dbReference type="Proteomes" id="UP000472320">
    <property type="component" value="Unassembled WGS sequence"/>
</dbReference>
<comment type="caution">
    <text evidence="1">The sequence shown here is derived from an EMBL/GenBank/DDBJ whole genome shotgun (WGS) entry which is preliminary data.</text>
</comment>
<dbReference type="AlphaFoldDB" id="A0A6L6QLS4"/>
<protein>
    <submittedName>
        <fullName evidence="1">Uncharacterized protein</fullName>
    </submittedName>
</protein>
<reference evidence="1 2" key="1">
    <citation type="submission" date="2019-11" db="EMBL/GenBank/DDBJ databases">
        <title>Type strains purchased from KCTC, JCM and DSMZ.</title>
        <authorList>
            <person name="Lu H."/>
        </authorList>
    </citation>
    <scope>NUCLEOTIDE SEQUENCE [LARGE SCALE GENOMIC DNA]</scope>
    <source>
        <strain evidence="1 2">JCM 31587</strain>
    </source>
</reference>
<organism evidence="1 2">
    <name type="scientific">Massilia eburnea</name>
    <dbReference type="NCBI Taxonomy" id="1776165"/>
    <lineage>
        <taxon>Bacteria</taxon>
        <taxon>Pseudomonadati</taxon>
        <taxon>Pseudomonadota</taxon>
        <taxon>Betaproteobacteria</taxon>
        <taxon>Burkholderiales</taxon>
        <taxon>Oxalobacteraceae</taxon>
        <taxon>Telluria group</taxon>
        <taxon>Massilia</taxon>
    </lineage>
</organism>
<dbReference type="OrthoDB" id="9791183at2"/>
<evidence type="ECO:0000313" key="2">
    <source>
        <dbReference type="Proteomes" id="UP000472320"/>
    </source>
</evidence>
<accession>A0A6L6QLS4</accession>
<sequence length="221" mass="22274">MPPAEGAYYGTLSDGRQHYTLVLENGQLYALYGSTSNGIFGVSGFLQGNGSSSNGSYSASDVKDASASNPVLQSGSLSATYTAGSSFNGTLSEGSTSVTLTGTGLGAAIYNYSSPASLAAVSGTWNMTSLRGYPVTMNIAASGTFTATSSGCAFSGTVKPRSSGKNVLDVALTYGASPCILAGQSLSGIAISYALPNGQQQLAMTLLDQARVNSSAFVGIR</sequence>
<gene>
    <name evidence="1" type="ORF">GM658_21175</name>
</gene>
<evidence type="ECO:0000313" key="1">
    <source>
        <dbReference type="EMBL" id="MTW13121.1"/>
    </source>
</evidence>
<proteinExistence type="predicted"/>
<dbReference type="EMBL" id="WNKX01000019">
    <property type="protein sequence ID" value="MTW13121.1"/>
    <property type="molecule type" value="Genomic_DNA"/>
</dbReference>